<dbReference type="EMBL" id="FXAU01000010">
    <property type="protein sequence ID" value="SMG51673.1"/>
    <property type="molecule type" value="Genomic_DNA"/>
</dbReference>
<organism evidence="3 4">
    <name type="scientific">Sphingobacterium psychroaquaticum</name>
    <dbReference type="NCBI Taxonomy" id="561061"/>
    <lineage>
        <taxon>Bacteria</taxon>
        <taxon>Pseudomonadati</taxon>
        <taxon>Bacteroidota</taxon>
        <taxon>Sphingobacteriia</taxon>
        <taxon>Sphingobacteriales</taxon>
        <taxon>Sphingobacteriaceae</taxon>
        <taxon>Sphingobacterium</taxon>
    </lineage>
</organism>
<dbReference type="OrthoDB" id="7871248at2"/>
<evidence type="ECO:0000313" key="3">
    <source>
        <dbReference type="EMBL" id="SMG51673.1"/>
    </source>
</evidence>
<sequence>MTQKTNEGEVEKIKRNAKKIKKRMGIPHHQALDMSAIEQGYSNFRNLLNSFQPKEKDERNKMEVPNSLPRPLTFPYKTLGSPDGARRPNVKVPIKIHQELGRVLKELYSSLEFNKKGHKAVSIIKSTLDDWIQLEYTSKTELKDELYFTIYYGDTDYPSDPWPTDKRKMELEKLVEVCRKLLKNSYPSCSPIHSLNKRLDQVLKAIHNWPLNKQIKGLKEVKGQIAKGTLIYLKKNQRKPAILLSHDTVNNLIYCYEDAGPAVLAREEITVARDQSKVKKFHPMRLSLPYGKWFCENGAEVLFNRDYIPIWMKDKNGKVHQIDPDTNVVNVDNPVFYFNDGSTPWGGNQSTFVKCKNILLSWNVSNKTSLLLKALDDSVIKGNANNLKFRKRTKIFP</sequence>
<gene>
    <name evidence="3" type="ORF">SAMN05660862_0017</name>
</gene>
<feature type="compositionally biased region" description="Basic and acidic residues" evidence="1">
    <location>
        <begin position="53"/>
        <end position="62"/>
    </location>
</feature>
<dbReference type="AlphaFoldDB" id="A0A1X7LE70"/>
<evidence type="ECO:0000313" key="4">
    <source>
        <dbReference type="Proteomes" id="UP000192980"/>
    </source>
</evidence>
<dbReference type="Proteomes" id="UP000192980">
    <property type="component" value="Unassembled WGS sequence"/>
</dbReference>
<proteinExistence type="predicted"/>
<feature type="domain" description="DUF5623" evidence="2">
    <location>
        <begin position="85"/>
        <end position="204"/>
    </location>
</feature>
<accession>A0A1X7LE70</accession>
<dbReference type="RefSeq" id="WP_085474559.1">
    <property type="nucleotide sequence ID" value="NZ_FXAU01000010.1"/>
</dbReference>
<evidence type="ECO:0000259" key="2">
    <source>
        <dbReference type="Pfam" id="PF18536"/>
    </source>
</evidence>
<dbReference type="InterPro" id="IPR040531">
    <property type="entry name" value="DUF5623"/>
</dbReference>
<evidence type="ECO:0000256" key="1">
    <source>
        <dbReference type="SAM" id="MobiDB-lite"/>
    </source>
</evidence>
<protein>
    <recommendedName>
        <fullName evidence="2">DUF5623 domain-containing protein</fullName>
    </recommendedName>
</protein>
<reference evidence="3 4" key="1">
    <citation type="submission" date="2017-04" db="EMBL/GenBank/DDBJ databases">
        <authorList>
            <person name="Afonso C.L."/>
            <person name="Miller P.J."/>
            <person name="Scott M.A."/>
            <person name="Spackman E."/>
            <person name="Goraichik I."/>
            <person name="Dimitrov K.M."/>
            <person name="Suarez D.L."/>
            <person name="Swayne D.E."/>
        </authorList>
    </citation>
    <scope>NUCLEOTIDE SEQUENCE [LARGE SCALE GENOMIC DNA]</scope>
    <source>
        <strain evidence="3 4">DSM 22418</strain>
    </source>
</reference>
<name>A0A1X7LE70_9SPHI</name>
<dbReference type="Pfam" id="PF18536">
    <property type="entry name" value="DUF5623"/>
    <property type="match status" value="1"/>
</dbReference>
<keyword evidence="4" id="KW-1185">Reference proteome</keyword>
<dbReference type="Gene3D" id="1.20.1260.40">
    <property type="match status" value="1"/>
</dbReference>
<feature type="region of interest" description="Disordered" evidence="1">
    <location>
        <begin position="53"/>
        <end position="85"/>
    </location>
</feature>